<evidence type="ECO:0000313" key="2">
    <source>
        <dbReference type="EMBL" id="KAK7678083.1"/>
    </source>
</evidence>
<comment type="caution">
    <text evidence="2">The sequence shown here is derived from an EMBL/GenBank/DDBJ whole genome shotgun (WGS) entry which is preliminary data.</text>
</comment>
<feature type="compositionally biased region" description="Basic and acidic residues" evidence="1">
    <location>
        <begin position="1"/>
        <end position="23"/>
    </location>
</feature>
<organism evidence="2 3">
    <name type="scientific">Cerrena zonata</name>
    <dbReference type="NCBI Taxonomy" id="2478898"/>
    <lineage>
        <taxon>Eukaryota</taxon>
        <taxon>Fungi</taxon>
        <taxon>Dikarya</taxon>
        <taxon>Basidiomycota</taxon>
        <taxon>Agaricomycotina</taxon>
        <taxon>Agaricomycetes</taxon>
        <taxon>Polyporales</taxon>
        <taxon>Cerrenaceae</taxon>
        <taxon>Cerrena</taxon>
    </lineage>
</organism>
<accession>A0AAW0FA95</accession>
<evidence type="ECO:0000313" key="3">
    <source>
        <dbReference type="Proteomes" id="UP001385951"/>
    </source>
</evidence>
<feature type="region of interest" description="Disordered" evidence="1">
    <location>
        <begin position="1"/>
        <end position="114"/>
    </location>
</feature>
<keyword evidence="3" id="KW-1185">Reference proteome</keyword>
<name>A0AAW0FA95_9APHY</name>
<evidence type="ECO:0000256" key="1">
    <source>
        <dbReference type="SAM" id="MobiDB-lite"/>
    </source>
</evidence>
<feature type="compositionally biased region" description="Low complexity" evidence="1">
    <location>
        <begin position="63"/>
        <end position="73"/>
    </location>
</feature>
<reference evidence="2 3" key="1">
    <citation type="submission" date="2022-09" db="EMBL/GenBank/DDBJ databases">
        <authorList>
            <person name="Palmer J.M."/>
        </authorList>
    </citation>
    <scope>NUCLEOTIDE SEQUENCE [LARGE SCALE GENOMIC DNA]</scope>
    <source>
        <strain evidence="2 3">DSM 7382</strain>
    </source>
</reference>
<dbReference type="Proteomes" id="UP001385951">
    <property type="component" value="Unassembled WGS sequence"/>
</dbReference>
<gene>
    <name evidence="2" type="ORF">QCA50_018876</name>
</gene>
<proteinExistence type="predicted"/>
<protein>
    <submittedName>
        <fullName evidence="2">Uncharacterized protein</fullName>
    </submittedName>
</protein>
<dbReference type="EMBL" id="JASBNA010000077">
    <property type="protein sequence ID" value="KAK7678083.1"/>
    <property type="molecule type" value="Genomic_DNA"/>
</dbReference>
<feature type="compositionally biased region" description="Polar residues" evidence="1">
    <location>
        <begin position="78"/>
        <end position="99"/>
    </location>
</feature>
<dbReference type="AlphaFoldDB" id="A0AAW0FA95"/>
<sequence>MTRTTPRHERPDADVDADKETSPSKRPRRHGKNSVGSGIMPDSAEQLSGPHSVQEPPIANLESVTTTSVSTGSAMAASLTSGGTSSMDIPSTDQSSSAAVTADAPEPAVSPIDGVAHRTGALDKDLDTSVVDEVSASATRVVVSREHAGVSPSTPPRAIVHNAGVQSSPVVTSPAVGSANSSVAASPARAAVSCNKVSLRRPATALPLRPVESMPPDTRSYFDAGDLECFDGLRKYSDPQSSAYAIGVLPERLGWGPSARGGDDRKTYITQGHTKVKVYILGELLKLDETVNPRGSRALLSMLPLVQGDAMRLDELLTSFATSGAAPVSNTWERGIWMSQLIPDKEETMGAIYDVRIGFGPKDNMSTIGANKLNRNDIIFVEAYITRYQHSDDVIKVQRYKEDWSSTAYRMSLELVSIALLKSVPRT</sequence>